<keyword evidence="2" id="KW-0378">Hydrolase</keyword>
<evidence type="ECO:0000259" key="1">
    <source>
        <dbReference type="Pfam" id="PF07510"/>
    </source>
</evidence>
<dbReference type="Pfam" id="PF07510">
    <property type="entry name" value="GmrSD_C"/>
    <property type="match status" value="1"/>
</dbReference>
<organism evidence="2 3">
    <name type="scientific">Microbacterium mitrae</name>
    <dbReference type="NCBI Taxonomy" id="664640"/>
    <lineage>
        <taxon>Bacteria</taxon>
        <taxon>Bacillati</taxon>
        <taxon>Actinomycetota</taxon>
        <taxon>Actinomycetes</taxon>
        <taxon>Micrococcales</taxon>
        <taxon>Microbacteriaceae</taxon>
        <taxon>Microbacterium</taxon>
    </lineage>
</organism>
<dbReference type="OrthoDB" id="5196645at2"/>
<protein>
    <submittedName>
        <fullName evidence="2">HNH endonuclease</fullName>
    </submittedName>
</protein>
<dbReference type="PANTHER" id="PTHR24094">
    <property type="entry name" value="SECRETED PROTEIN"/>
    <property type="match status" value="1"/>
</dbReference>
<evidence type="ECO:0000313" key="2">
    <source>
        <dbReference type="EMBL" id="TXK03077.1"/>
    </source>
</evidence>
<keyword evidence="3" id="KW-1185">Reference proteome</keyword>
<accession>A0A5C8HKK1</accession>
<feature type="domain" description="GmrSD restriction endonucleases C-terminal" evidence="1">
    <location>
        <begin position="31"/>
        <end position="142"/>
    </location>
</feature>
<keyword evidence="2" id="KW-0255">Endonuclease</keyword>
<dbReference type="EMBL" id="VRSW01000005">
    <property type="protein sequence ID" value="TXK03077.1"/>
    <property type="molecule type" value="Genomic_DNA"/>
</dbReference>
<sequence length="178" mass="19879">MVPSNDGYSAPDYDRDLFGQRWADVDRNGCDTRNDVLARDLVTPTFKPGTRDCKVLSGTLTDPYSGASIAFVNGPDTSPHVQIDHVVALAWAWRQGAHEWTPEQREAFANDPRNLRASGEVTNQAKSDSGPSKWLPPAPELQCRFVMEWVSVVVDYKLTINDFDRYSAHQVLQTCPTP</sequence>
<evidence type="ECO:0000313" key="3">
    <source>
        <dbReference type="Proteomes" id="UP000321196"/>
    </source>
</evidence>
<dbReference type="PANTHER" id="PTHR24094:SF15">
    <property type="entry name" value="AMP-DEPENDENT SYNTHETASE_LIGASE DOMAIN-CONTAINING PROTEIN-RELATED"/>
    <property type="match status" value="1"/>
</dbReference>
<dbReference type="Proteomes" id="UP000321196">
    <property type="component" value="Unassembled WGS sequence"/>
</dbReference>
<keyword evidence="2" id="KW-0540">Nuclease</keyword>
<gene>
    <name evidence="2" type="ORF">FVP60_12230</name>
</gene>
<dbReference type="GO" id="GO:0004519">
    <property type="term" value="F:endonuclease activity"/>
    <property type="evidence" value="ECO:0007669"/>
    <property type="project" value="UniProtKB-KW"/>
</dbReference>
<reference evidence="2 3" key="1">
    <citation type="submission" date="2019-08" db="EMBL/GenBank/DDBJ databases">
        <authorList>
            <person name="Dong K."/>
        </authorList>
    </citation>
    <scope>NUCLEOTIDE SEQUENCE [LARGE SCALE GENOMIC DNA]</scope>
    <source>
        <strain evidence="2 3">M4-8</strain>
    </source>
</reference>
<name>A0A5C8HKK1_9MICO</name>
<comment type="caution">
    <text evidence="2">The sequence shown here is derived from an EMBL/GenBank/DDBJ whole genome shotgun (WGS) entry which is preliminary data.</text>
</comment>
<proteinExistence type="predicted"/>
<dbReference type="InterPro" id="IPR011089">
    <property type="entry name" value="GmrSD_C"/>
</dbReference>
<dbReference type="AlphaFoldDB" id="A0A5C8HKK1"/>